<dbReference type="InterPro" id="IPR041657">
    <property type="entry name" value="HTH_17"/>
</dbReference>
<proteinExistence type="predicted"/>
<evidence type="ECO:0000313" key="2">
    <source>
        <dbReference type="EMBL" id="MDA0562871.1"/>
    </source>
</evidence>
<feature type="domain" description="Helix-turn-helix" evidence="1">
    <location>
        <begin position="2"/>
        <end position="44"/>
    </location>
</feature>
<dbReference type="AlphaFoldDB" id="A0A9X3SK97"/>
<protein>
    <submittedName>
        <fullName evidence="2">Helix-turn-helix domain-containing protein</fullName>
    </submittedName>
</protein>
<organism evidence="2 3">
    <name type="scientific">Streptomonospora mangrovi</name>
    <dbReference type="NCBI Taxonomy" id="2883123"/>
    <lineage>
        <taxon>Bacteria</taxon>
        <taxon>Bacillati</taxon>
        <taxon>Actinomycetota</taxon>
        <taxon>Actinomycetes</taxon>
        <taxon>Streptosporangiales</taxon>
        <taxon>Nocardiopsidaceae</taxon>
        <taxon>Streptomonospora</taxon>
    </lineage>
</organism>
<dbReference type="EMBL" id="JAJAQC010000001">
    <property type="protein sequence ID" value="MDA0562871.1"/>
    <property type="molecule type" value="Genomic_DNA"/>
</dbReference>
<name>A0A9X3SK97_9ACTN</name>
<reference evidence="2" key="1">
    <citation type="submission" date="2021-10" db="EMBL/GenBank/DDBJ databases">
        <title>Streptomonospora sp. nov., isolated from mangrove soil.</title>
        <authorList>
            <person name="Chen X."/>
            <person name="Ge X."/>
            <person name="Liu W."/>
        </authorList>
    </citation>
    <scope>NUCLEOTIDE SEQUENCE</scope>
    <source>
        <strain evidence="2">S1-112</strain>
    </source>
</reference>
<dbReference type="Proteomes" id="UP001140076">
    <property type="component" value="Unassembled WGS sequence"/>
</dbReference>
<comment type="caution">
    <text evidence="2">The sequence shown here is derived from an EMBL/GenBank/DDBJ whole genome shotgun (WGS) entry which is preliminary data.</text>
</comment>
<dbReference type="InterPro" id="IPR009061">
    <property type="entry name" value="DNA-bd_dom_put_sf"/>
</dbReference>
<evidence type="ECO:0000313" key="3">
    <source>
        <dbReference type="Proteomes" id="UP001140076"/>
    </source>
</evidence>
<accession>A0A9X3SK97</accession>
<gene>
    <name evidence="2" type="ORF">LG943_00745</name>
</gene>
<dbReference type="SUPFAM" id="SSF46955">
    <property type="entry name" value="Putative DNA-binding domain"/>
    <property type="match status" value="1"/>
</dbReference>
<sequence length="52" mass="6093">MASELGFHRSTLYRWIYLGCGPKCFQSPGGHLRVWRSDFLEWCEHHNLSPEG</sequence>
<dbReference type="Pfam" id="PF12728">
    <property type="entry name" value="HTH_17"/>
    <property type="match status" value="1"/>
</dbReference>
<keyword evidence="3" id="KW-1185">Reference proteome</keyword>
<evidence type="ECO:0000259" key="1">
    <source>
        <dbReference type="Pfam" id="PF12728"/>
    </source>
</evidence>